<accession>A0ABT3EG25</accession>
<sequence length="108" mass="12479">MKKIIFSLLLFFAFSTVSFAQEKKSGEPKMLAKLELNEFTKEIPLETNLENGLYNLLVYKHEMLAKATSDKEKAEVYEIIKNKLSASLSTDQLKKLMNNKNLYENIIQ</sequence>
<dbReference type="Proteomes" id="UP001165677">
    <property type="component" value="Unassembled WGS sequence"/>
</dbReference>
<evidence type="ECO:0000313" key="3">
    <source>
        <dbReference type="Proteomes" id="UP001165677"/>
    </source>
</evidence>
<comment type="caution">
    <text evidence="2">The sequence shown here is derived from an EMBL/GenBank/DDBJ whole genome shotgun (WGS) entry which is preliminary data.</text>
</comment>
<organism evidence="2 3">
    <name type="scientific">Flavobacterium lacisediminis</name>
    <dbReference type="NCBI Taxonomy" id="2989705"/>
    <lineage>
        <taxon>Bacteria</taxon>
        <taxon>Pseudomonadati</taxon>
        <taxon>Bacteroidota</taxon>
        <taxon>Flavobacteriia</taxon>
        <taxon>Flavobacteriales</taxon>
        <taxon>Flavobacteriaceae</taxon>
        <taxon>Flavobacterium</taxon>
    </lineage>
</organism>
<feature type="chain" id="PRO_5045249226" description="Peptidylprolyl isomerase" evidence="1">
    <location>
        <begin position="21"/>
        <end position="108"/>
    </location>
</feature>
<dbReference type="RefSeq" id="WP_264368255.1">
    <property type="nucleotide sequence ID" value="NZ_JAPCIO010000002.1"/>
</dbReference>
<protein>
    <recommendedName>
        <fullName evidence="4">Peptidylprolyl isomerase</fullName>
    </recommendedName>
</protein>
<dbReference type="EMBL" id="JAPCIO010000002">
    <property type="protein sequence ID" value="MCW1147384.1"/>
    <property type="molecule type" value="Genomic_DNA"/>
</dbReference>
<evidence type="ECO:0000313" key="2">
    <source>
        <dbReference type="EMBL" id="MCW1147384.1"/>
    </source>
</evidence>
<reference evidence="2" key="1">
    <citation type="submission" date="2022-10" db="EMBL/GenBank/DDBJ databases">
        <title>Flavobacterium sp. nov., a bacterium isolated from lake sediment.</title>
        <authorList>
            <person name="Qu J.-H."/>
        </authorList>
    </citation>
    <scope>NUCLEOTIDE SEQUENCE</scope>
    <source>
        <strain evidence="2">TH16-21</strain>
    </source>
</reference>
<keyword evidence="1" id="KW-0732">Signal</keyword>
<name>A0ABT3EG25_9FLAO</name>
<feature type="signal peptide" evidence="1">
    <location>
        <begin position="1"/>
        <end position="20"/>
    </location>
</feature>
<keyword evidence="3" id="KW-1185">Reference proteome</keyword>
<proteinExistence type="predicted"/>
<evidence type="ECO:0008006" key="4">
    <source>
        <dbReference type="Google" id="ProtNLM"/>
    </source>
</evidence>
<evidence type="ECO:0000256" key="1">
    <source>
        <dbReference type="SAM" id="SignalP"/>
    </source>
</evidence>
<gene>
    <name evidence="2" type="ORF">OJ995_04015</name>
</gene>